<organism evidence="2 3">
    <name type="scientific">Vitrella brassicaformis (strain CCMP3155)</name>
    <dbReference type="NCBI Taxonomy" id="1169540"/>
    <lineage>
        <taxon>Eukaryota</taxon>
        <taxon>Sar</taxon>
        <taxon>Alveolata</taxon>
        <taxon>Colpodellida</taxon>
        <taxon>Vitrellaceae</taxon>
        <taxon>Vitrella</taxon>
    </lineage>
</organism>
<evidence type="ECO:0000313" key="3">
    <source>
        <dbReference type="Proteomes" id="UP000041254"/>
    </source>
</evidence>
<dbReference type="VEuPathDB" id="CryptoDB:Vbra_10567"/>
<dbReference type="Proteomes" id="UP000041254">
    <property type="component" value="Unassembled WGS sequence"/>
</dbReference>
<dbReference type="InterPro" id="IPR012317">
    <property type="entry name" value="Poly(ADP-ribose)pol_cat_dom"/>
</dbReference>
<reference evidence="2 3" key="1">
    <citation type="submission" date="2014-11" db="EMBL/GenBank/DDBJ databases">
        <authorList>
            <person name="Zhu J."/>
            <person name="Qi W."/>
            <person name="Song R."/>
        </authorList>
    </citation>
    <scope>NUCLEOTIDE SEQUENCE [LARGE SCALE GENOMIC DNA]</scope>
</reference>
<dbReference type="InParanoid" id="A0A0G4H4T6"/>
<gene>
    <name evidence="2" type="ORF">Vbra_10567</name>
</gene>
<dbReference type="EMBL" id="CDMY01000989">
    <property type="protein sequence ID" value="CEM38568.1"/>
    <property type="molecule type" value="Genomic_DNA"/>
</dbReference>
<feature type="domain" description="PARP catalytic" evidence="1">
    <location>
        <begin position="142"/>
        <end position="233"/>
    </location>
</feature>
<dbReference type="InterPro" id="IPR051712">
    <property type="entry name" value="ARTD-AVP"/>
</dbReference>
<sequence>MVAVVAIHGVAAVAPAQHIPSPSPFPVLQGPGYVLEDVTAATVALFSDLLRRTSHGHRRHGHCHCRHIGSLLNTGVVRVLRVWHQHHASAYVAREAIRAGRAGSGGMRTLADMGVPTHQLARAMGEEGDEGPVDGTGVDPSINEYYMFHGTKLDAVEGIFAGGLDPSVSSGMLGHASYFATQACKVHAFSQPGRGGLRVMLLCRVTLGRLFDACGSTRNDARAAPHGFDSVLAREGSMAIRLHHHELAVYDVAQSYVEYLLYYRDAPLGVKTERSVCVPQFASLLLVICLANKATRRNSNPRRTAMVEVRIMDLVVGRRTGRRTAIRGRVRRVGGIKDYMKRDGRVGRMFSMLLSDDSGSRGTSRCACLGGVSISSPATHASMRSMC</sequence>
<dbReference type="Gene3D" id="3.90.228.10">
    <property type="match status" value="1"/>
</dbReference>
<dbReference type="PhylomeDB" id="A0A0G4H4T6"/>
<dbReference type="GO" id="GO:0003950">
    <property type="term" value="F:NAD+ poly-ADP-ribosyltransferase activity"/>
    <property type="evidence" value="ECO:0007669"/>
    <property type="project" value="InterPro"/>
</dbReference>
<keyword evidence="3" id="KW-1185">Reference proteome</keyword>
<dbReference type="SUPFAM" id="SSF56399">
    <property type="entry name" value="ADP-ribosylation"/>
    <property type="match status" value="1"/>
</dbReference>
<proteinExistence type="predicted"/>
<dbReference type="Pfam" id="PF00644">
    <property type="entry name" value="PARP"/>
    <property type="match status" value="1"/>
</dbReference>
<evidence type="ECO:0000313" key="2">
    <source>
        <dbReference type="EMBL" id="CEM38568.1"/>
    </source>
</evidence>
<dbReference type="AlphaFoldDB" id="A0A0G4H4T6"/>
<protein>
    <recommendedName>
        <fullName evidence="1">PARP catalytic domain-containing protein</fullName>
    </recommendedName>
</protein>
<dbReference type="GO" id="GO:1990404">
    <property type="term" value="F:NAD+-protein mono-ADP-ribosyltransferase activity"/>
    <property type="evidence" value="ECO:0007669"/>
    <property type="project" value="TreeGrafter"/>
</dbReference>
<dbReference type="OrthoDB" id="6133115at2759"/>
<name>A0A0G4H4T6_VITBC</name>
<accession>A0A0G4H4T6</accession>
<evidence type="ECO:0000259" key="1">
    <source>
        <dbReference type="Pfam" id="PF00644"/>
    </source>
</evidence>
<dbReference type="PANTHER" id="PTHR45740:SF2">
    <property type="entry name" value="POLY [ADP-RIBOSE] POLYMERASE"/>
    <property type="match status" value="1"/>
</dbReference>
<dbReference type="GO" id="GO:0005634">
    <property type="term" value="C:nucleus"/>
    <property type="evidence" value="ECO:0007669"/>
    <property type="project" value="TreeGrafter"/>
</dbReference>
<dbReference type="PANTHER" id="PTHR45740">
    <property type="entry name" value="POLY [ADP-RIBOSE] POLYMERASE"/>
    <property type="match status" value="1"/>
</dbReference>